<feature type="transmembrane region" description="Helical" evidence="1">
    <location>
        <begin position="54"/>
        <end position="76"/>
    </location>
</feature>
<keyword evidence="1" id="KW-0472">Membrane</keyword>
<comment type="caution">
    <text evidence="2">The sequence shown here is derived from an EMBL/GenBank/DDBJ whole genome shotgun (WGS) entry which is preliminary data.</text>
</comment>
<dbReference type="Proteomes" id="UP000247973">
    <property type="component" value="Unassembled WGS sequence"/>
</dbReference>
<gene>
    <name evidence="2" type="ORF">CLV62_11563</name>
</gene>
<accession>A0A2V3PPF6</accession>
<dbReference type="PANTHER" id="PTHR33428:SF14">
    <property type="entry name" value="CARBOXYLESTERASE TYPE B DOMAIN-CONTAINING PROTEIN"/>
    <property type="match status" value="1"/>
</dbReference>
<feature type="transmembrane region" description="Helical" evidence="1">
    <location>
        <begin position="110"/>
        <end position="128"/>
    </location>
</feature>
<proteinExistence type="predicted"/>
<keyword evidence="1" id="KW-1133">Transmembrane helix</keyword>
<keyword evidence="1" id="KW-0812">Transmembrane</keyword>
<feature type="transmembrane region" description="Helical" evidence="1">
    <location>
        <begin position="29"/>
        <end position="48"/>
    </location>
</feature>
<dbReference type="Pfam" id="PF07224">
    <property type="entry name" value="Chlorophyllase"/>
    <property type="match status" value="1"/>
</dbReference>
<protein>
    <submittedName>
        <fullName evidence="2">Chlorophyllase-like protein</fullName>
    </submittedName>
</protein>
<organism evidence="2 3">
    <name type="scientific">Dysgonomonas alginatilytica</name>
    <dbReference type="NCBI Taxonomy" id="1605892"/>
    <lineage>
        <taxon>Bacteria</taxon>
        <taxon>Pseudomonadati</taxon>
        <taxon>Bacteroidota</taxon>
        <taxon>Bacteroidia</taxon>
        <taxon>Bacteroidales</taxon>
        <taxon>Dysgonomonadaceae</taxon>
        <taxon>Dysgonomonas</taxon>
    </lineage>
</organism>
<keyword evidence="3" id="KW-1185">Reference proteome</keyword>
<reference evidence="2 3" key="1">
    <citation type="submission" date="2018-03" db="EMBL/GenBank/DDBJ databases">
        <title>Genomic Encyclopedia of Archaeal and Bacterial Type Strains, Phase II (KMG-II): from individual species to whole genera.</title>
        <authorList>
            <person name="Goeker M."/>
        </authorList>
    </citation>
    <scope>NUCLEOTIDE SEQUENCE [LARGE SCALE GENOMIC DNA]</scope>
    <source>
        <strain evidence="2 3">DSM 100214</strain>
    </source>
</reference>
<evidence type="ECO:0000313" key="2">
    <source>
        <dbReference type="EMBL" id="PXV63181.1"/>
    </source>
</evidence>
<name>A0A2V3PPF6_9BACT</name>
<sequence length="735" mass="84561">MKKNTFYLNSWEEIKTTITNIGNKSVKGATIGVIMAMLIYLLSIAKYIETGISPAFDIIVGSLILIIAFGVSFYILKTAFTIVKEFNPVFVVVFLSFFIIANYLPDSFFIHPFIISGLISGAVIGLAISKGLKKYVSAILIIVAVLANGYLFYYLWNDGFNNTAPVTDRYWNQKASINEIEDPSIEGNYKVKTLFYGSGNDLRRADYNNEVSIKTSTVDATPFFDQTSGFGNYLRKIYWGFDSKAYPVNARVWYPEEEGQFPLVIIVHGNHQMQNFSDPGYEYLGKLLASRGYIVASIDENFLNASWIGDYNHTEVFTRAWLILKHLEEWRTWNNTEGNYFYNKVDMDNIGLIGHSRGGPAIALASVINKHTRYHNDANIKFDFNFSIRGIIQIAPTDSYNPQTEVPLKLENIDYLLLHGGYDQDIYWFAGNRFYNRVCYTDNNYHFKSALYIYRANHGQFNTVWGKIDTTTPKSWFLNLKPIMEEKDQQKVAQIYISAFMEASLKKRKEFIPIFKDYRNVNKILPKEFYINQFEDSDFRYIANYEEDFNVTTATLSGAKIQGENLKVWKENTLPFRDDWNSSQQNAGVFLGWDKAEQTLKGISQYTININDSIGKISQNQLLKNLFFFICNNQGDVDSVDFTIELVTNTSTVKRTFSSLMILPPPLKVQLTKSNSIFTLGKNDSFERILQYIEIPFSELRTENDYFNPNEIKQIRFIFDKTDRGEIILDKIGVN</sequence>
<dbReference type="RefSeq" id="WP_110311094.1">
    <property type="nucleotide sequence ID" value="NZ_QICL01000015.1"/>
</dbReference>
<evidence type="ECO:0000313" key="3">
    <source>
        <dbReference type="Proteomes" id="UP000247973"/>
    </source>
</evidence>
<dbReference type="GO" id="GO:0015996">
    <property type="term" value="P:chlorophyll catabolic process"/>
    <property type="evidence" value="ECO:0007669"/>
    <property type="project" value="TreeGrafter"/>
</dbReference>
<evidence type="ECO:0000256" key="1">
    <source>
        <dbReference type="SAM" id="Phobius"/>
    </source>
</evidence>
<dbReference type="OrthoDB" id="9777975at2"/>
<dbReference type="SUPFAM" id="SSF53474">
    <property type="entry name" value="alpha/beta-Hydrolases"/>
    <property type="match status" value="1"/>
</dbReference>
<dbReference type="Gene3D" id="3.40.50.1820">
    <property type="entry name" value="alpha/beta hydrolase"/>
    <property type="match status" value="1"/>
</dbReference>
<feature type="transmembrane region" description="Helical" evidence="1">
    <location>
        <begin position="135"/>
        <end position="156"/>
    </location>
</feature>
<dbReference type="PANTHER" id="PTHR33428">
    <property type="entry name" value="CHLOROPHYLLASE-2, CHLOROPLASTIC"/>
    <property type="match status" value="1"/>
</dbReference>
<dbReference type="GO" id="GO:0047746">
    <property type="term" value="F:chlorophyllase activity"/>
    <property type="evidence" value="ECO:0007669"/>
    <property type="project" value="TreeGrafter"/>
</dbReference>
<dbReference type="InterPro" id="IPR029058">
    <property type="entry name" value="AB_hydrolase_fold"/>
</dbReference>
<dbReference type="AlphaFoldDB" id="A0A2V3PPF6"/>
<dbReference type="InterPro" id="IPR017395">
    <property type="entry name" value="Chlorophyllase-like"/>
</dbReference>
<dbReference type="EMBL" id="QICL01000015">
    <property type="protein sequence ID" value="PXV63181.1"/>
    <property type="molecule type" value="Genomic_DNA"/>
</dbReference>
<feature type="transmembrane region" description="Helical" evidence="1">
    <location>
        <begin position="88"/>
        <end position="104"/>
    </location>
</feature>